<dbReference type="RefSeq" id="WP_015337698.1">
    <property type="nucleotide sequence ID" value="NC_020055.1"/>
</dbReference>
<gene>
    <name evidence="1" type="ORF">DESAM_22833</name>
</gene>
<keyword evidence="2" id="KW-1185">Reference proteome</keyword>
<dbReference type="KEGG" id="dhy:DESAM_22833"/>
<dbReference type="eggNOG" id="ENOG503197I">
    <property type="taxonomic scope" value="Bacteria"/>
</dbReference>
<dbReference type="HOGENOM" id="CLU_1583845_0_0_7"/>
<dbReference type="AlphaFoldDB" id="L0RFW6"/>
<evidence type="ECO:0000313" key="2">
    <source>
        <dbReference type="Proteomes" id="UP000010808"/>
    </source>
</evidence>
<organism evidence="1 2">
    <name type="scientific">Maridesulfovibrio hydrothermalis AM13 = DSM 14728</name>
    <dbReference type="NCBI Taxonomy" id="1121451"/>
    <lineage>
        <taxon>Bacteria</taxon>
        <taxon>Pseudomonadati</taxon>
        <taxon>Thermodesulfobacteriota</taxon>
        <taxon>Desulfovibrionia</taxon>
        <taxon>Desulfovibrionales</taxon>
        <taxon>Desulfovibrionaceae</taxon>
        <taxon>Maridesulfovibrio</taxon>
    </lineage>
</organism>
<proteinExistence type="predicted"/>
<reference evidence="1 2" key="1">
    <citation type="submission" date="2012-10" db="EMBL/GenBank/DDBJ databases">
        <authorList>
            <person name="Genoscope - CEA"/>
        </authorList>
    </citation>
    <scope>NUCLEOTIDE SEQUENCE [LARGE SCALE GENOMIC DNA]</scope>
    <source>
        <strain evidence="2">AM13 / DSM 14728</strain>
    </source>
</reference>
<dbReference type="PATRIC" id="fig|1121451.3.peg.3043"/>
<evidence type="ECO:0008006" key="3">
    <source>
        <dbReference type="Google" id="ProtNLM"/>
    </source>
</evidence>
<evidence type="ECO:0000313" key="1">
    <source>
        <dbReference type="EMBL" id="CCO25100.1"/>
    </source>
</evidence>
<dbReference type="OrthoDB" id="5455258at2"/>
<sequence>MSRAKYATKLTLGIPSIEDIESVAVNIRESDRIDMEGLHPGKPAEDIIMEDVQHSRVVYGLYLDGVIHGVFGVMPAGRRGTGIPWVVGTGEVDKIPLLFARASRSFLNMLQKSFPVLDTLVCSRNKKSVFWHRWCGFKFKNEKVKIGRDYYYRAVRRSGIISIEKESR</sequence>
<dbReference type="STRING" id="1121451.DESAM_22833"/>
<accession>L0RFW6</accession>
<dbReference type="EMBL" id="FO203522">
    <property type="protein sequence ID" value="CCO25100.1"/>
    <property type="molecule type" value="Genomic_DNA"/>
</dbReference>
<name>L0RFW6_9BACT</name>
<protein>
    <recommendedName>
        <fullName evidence="3">N-acetyltransferase domain-containing protein</fullName>
    </recommendedName>
</protein>
<dbReference type="Proteomes" id="UP000010808">
    <property type="component" value="Chromosome"/>
</dbReference>